<evidence type="ECO:0000256" key="3">
    <source>
        <dbReference type="ARBA" id="ARBA00023163"/>
    </source>
</evidence>
<feature type="domain" description="HTH tetR-type" evidence="5">
    <location>
        <begin position="4"/>
        <end position="64"/>
    </location>
</feature>
<keyword evidence="7" id="KW-1185">Reference proteome</keyword>
<sequence length="188" mass="20422">MSKDERRAQLLATAWDIVREYGTDALTLGALAQRAGISKPIAYNHFQTRPGLMIALYEDINQRRLQTVAAALREVPANLADVAGALASAYMACHAALGPEWHAIGAALRGDAEMQRYQRTMIDGYVEFYHRFLAPVSPLRSDEVRRRCVGIVGAAEALSDAMVLGRVREEVAAGDLASLTVAWLSAPA</sequence>
<evidence type="ECO:0000256" key="1">
    <source>
        <dbReference type="ARBA" id="ARBA00023015"/>
    </source>
</evidence>
<accession>A0A4V0Z4I0</accession>
<dbReference type="AlphaFoldDB" id="A0A4V0Z4I0"/>
<dbReference type="InterPro" id="IPR009057">
    <property type="entry name" value="Homeodomain-like_sf"/>
</dbReference>
<evidence type="ECO:0000313" key="7">
    <source>
        <dbReference type="Proteomes" id="UP000290637"/>
    </source>
</evidence>
<dbReference type="SUPFAM" id="SSF46689">
    <property type="entry name" value="Homeodomain-like"/>
    <property type="match status" value="1"/>
</dbReference>
<dbReference type="OrthoDB" id="70491at2"/>
<dbReference type="PANTHER" id="PTHR30055:SF234">
    <property type="entry name" value="HTH-TYPE TRANSCRIPTIONAL REGULATOR BETI"/>
    <property type="match status" value="1"/>
</dbReference>
<dbReference type="KEGG" id="plue:EWM63_01885"/>
<dbReference type="GO" id="GO:0003700">
    <property type="term" value="F:DNA-binding transcription factor activity"/>
    <property type="evidence" value="ECO:0007669"/>
    <property type="project" value="TreeGrafter"/>
</dbReference>
<dbReference type="PANTHER" id="PTHR30055">
    <property type="entry name" value="HTH-TYPE TRANSCRIPTIONAL REGULATOR RUTR"/>
    <property type="match status" value="1"/>
</dbReference>
<evidence type="ECO:0000259" key="5">
    <source>
        <dbReference type="PROSITE" id="PS50977"/>
    </source>
</evidence>
<dbReference type="Proteomes" id="UP000290637">
    <property type="component" value="Chromosome"/>
</dbReference>
<keyword evidence="2 4" id="KW-0238">DNA-binding</keyword>
<dbReference type="PROSITE" id="PS50977">
    <property type="entry name" value="HTH_TETR_2"/>
    <property type="match status" value="1"/>
</dbReference>
<gene>
    <name evidence="6" type="ORF">EWM63_01885</name>
</gene>
<dbReference type="InterPro" id="IPR050109">
    <property type="entry name" value="HTH-type_TetR-like_transc_reg"/>
</dbReference>
<feature type="DNA-binding region" description="H-T-H motif" evidence="4">
    <location>
        <begin position="27"/>
        <end position="46"/>
    </location>
</feature>
<reference evidence="6 7" key="1">
    <citation type="submission" date="2019-02" db="EMBL/GenBank/DDBJ databases">
        <title>Draft Genome Sequences of Six Type Strains of the Genus Massilia.</title>
        <authorList>
            <person name="Miess H."/>
            <person name="Frediansyhah A."/>
            <person name="Gross H."/>
        </authorList>
    </citation>
    <scope>NUCLEOTIDE SEQUENCE [LARGE SCALE GENOMIC DNA]</scope>
    <source>
        <strain evidence="6 7">DSM 17473</strain>
    </source>
</reference>
<evidence type="ECO:0000256" key="2">
    <source>
        <dbReference type="ARBA" id="ARBA00023125"/>
    </source>
</evidence>
<dbReference type="EMBL" id="CP035913">
    <property type="protein sequence ID" value="QBE67013.1"/>
    <property type="molecule type" value="Genomic_DNA"/>
</dbReference>
<dbReference type="PRINTS" id="PR00455">
    <property type="entry name" value="HTHTETR"/>
</dbReference>
<dbReference type="Pfam" id="PF00440">
    <property type="entry name" value="TetR_N"/>
    <property type="match status" value="1"/>
</dbReference>
<dbReference type="InterPro" id="IPR001647">
    <property type="entry name" value="HTH_TetR"/>
</dbReference>
<dbReference type="GO" id="GO:0000976">
    <property type="term" value="F:transcription cis-regulatory region binding"/>
    <property type="evidence" value="ECO:0007669"/>
    <property type="project" value="TreeGrafter"/>
</dbReference>
<organism evidence="6 7">
    <name type="scientific">Pseudoduganella lutea</name>
    <dbReference type="NCBI Taxonomy" id="321985"/>
    <lineage>
        <taxon>Bacteria</taxon>
        <taxon>Pseudomonadati</taxon>
        <taxon>Pseudomonadota</taxon>
        <taxon>Betaproteobacteria</taxon>
        <taxon>Burkholderiales</taxon>
        <taxon>Oxalobacteraceae</taxon>
        <taxon>Telluria group</taxon>
        <taxon>Pseudoduganella</taxon>
    </lineage>
</organism>
<keyword evidence="1" id="KW-0805">Transcription regulation</keyword>
<evidence type="ECO:0000256" key="4">
    <source>
        <dbReference type="PROSITE-ProRule" id="PRU00335"/>
    </source>
</evidence>
<keyword evidence="3" id="KW-0804">Transcription</keyword>
<name>A0A4V0Z4I0_9BURK</name>
<protein>
    <submittedName>
        <fullName evidence="6">TetR/AcrR family transcriptional regulator</fullName>
    </submittedName>
</protein>
<evidence type="ECO:0000313" key="6">
    <source>
        <dbReference type="EMBL" id="QBE67013.1"/>
    </source>
</evidence>
<proteinExistence type="predicted"/>
<dbReference type="Gene3D" id="1.10.357.10">
    <property type="entry name" value="Tetracycline Repressor, domain 2"/>
    <property type="match status" value="1"/>
</dbReference>